<feature type="compositionally biased region" description="Basic and acidic residues" evidence="1">
    <location>
        <begin position="29"/>
        <end position="40"/>
    </location>
</feature>
<evidence type="ECO:0000313" key="2">
    <source>
        <dbReference type="EMBL" id="QJW93780.1"/>
    </source>
</evidence>
<sequence length="40" mass="4632">MRGGWDDGCRLNRVRWRYGPATGDVPGRAPHEEADRKHQQ</sequence>
<protein>
    <submittedName>
        <fullName evidence="2">Uncharacterized protein</fullName>
    </submittedName>
</protein>
<proteinExistence type="predicted"/>
<feature type="region of interest" description="Disordered" evidence="1">
    <location>
        <begin position="17"/>
        <end position="40"/>
    </location>
</feature>
<keyword evidence="3" id="KW-1185">Reference proteome</keyword>
<name>A0A6M5YKB7_9BACT</name>
<organism evidence="2 3">
    <name type="scientific">Frigoriglobus tundricola</name>
    <dbReference type="NCBI Taxonomy" id="2774151"/>
    <lineage>
        <taxon>Bacteria</taxon>
        <taxon>Pseudomonadati</taxon>
        <taxon>Planctomycetota</taxon>
        <taxon>Planctomycetia</taxon>
        <taxon>Gemmatales</taxon>
        <taxon>Gemmataceae</taxon>
        <taxon>Frigoriglobus</taxon>
    </lineage>
</organism>
<gene>
    <name evidence="2" type="ORF">FTUN_1291</name>
</gene>
<dbReference type="EMBL" id="CP053452">
    <property type="protein sequence ID" value="QJW93780.1"/>
    <property type="molecule type" value="Genomic_DNA"/>
</dbReference>
<evidence type="ECO:0000256" key="1">
    <source>
        <dbReference type="SAM" id="MobiDB-lite"/>
    </source>
</evidence>
<reference evidence="3" key="1">
    <citation type="submission" date="2020-05" db="EMBL/GenBank/DDBJ databases">
        <title>Frigoriglobus tundricola gen. nov., sp. nov., a psychrotolerant cellulolytic planctomycete of the family Gemmataceae with two divergent copies of 16S rRNA gene.</title>
        <authorList>
            <person name="Kulichevskaya I.S."/>
            <person name="Ivanova A.A."/>
            <person name="Naumoff D.G."/>
            <person name="Beletsky A.V."/>
            <person name="Rijpstra W.I.C."/>
            <person name="Sinninghe Damste J.S."/>
            <person name="Mardanov A.V."/>
            <person name="Ravin N.V."/>
            <person name="Dedysh S.N."/>
        </authorList>
    </citation>
    <scope>NUCLEOTIDE SEQUENCE [LARGE SCALE GENOMIC DNA]</scope>
    <source>
        <strain evidence="3">PL17</strain>
    </source>
</reference>
<dbReference type="AlphaFoldDB" id="A0A6M5YKB7"/>
<dbReference type="KEGG" id="ftj:FTUN_1291"/>
<dbReference type="Proteomes" id="UP000503447">
    <property type="component" value="Chromosome"/>
</dbReference>
<accession>A0A6M5YKB7</accession>
<evidence type="ECO:0000313" key="3">
    <source>
        <dbReference type="Proteomes" id="UP000503447"/>
    </source>
</evidence>